<feature type="transmembrane region" description="Helical" evidence="6">
    <location>
        <begin position="59"/>
        <end position="77"/>
    </location>
</feature>
<keyword evidence="3 6" id="KW-0812">Transmembrane</keyword>
<dbReference type="PANTHER" id="PTHR13353:SF5">
    <property type="entry name" value="TRANSMEMBRANE PROTEIN 19"/>
    <property type="match status" value="1"/>
</dbReference>
<dbReference type="OrthoDB" id="30881at2759"/>
<dbReference type="AlphaFoldDB" id="A0A976FN98"/>
<evidence type="ECO:0000256" key="1">
    <source>
        <dbReference type="ARBA" id="ARBA00004141"/>
    </source>
</evidence>
<dbReference type="EMBL" id="SHOA02000007">
    <property type="protein sequence ID" value="TDH69726.1"/>
    <property type="molecule type" value="Genomic_DNA"/>
</dbReference>
<keyword evidence="5 6" id="KW-0472">Membrane</keyword>
<proteinExistence type="inferred from homology"/>
<protein>
    <recommendedName>
        <fullName evidence="9">Transmembrane protein 19</fullName>
    </recommendedName>
</protein>
<reference evidence="7 8" key="1">
    <citation type="journal article" date="2021" name="Genome Biol.">
        <title>AFLAP: assembly-free linkage analysis pipeline using k-mers from genome sequencing data.</title>
        <authorList>
            <person name="Fletcher K."/>
            <person name="Zhang L."/>
            <person name="Gil J."/>
            <person name="Han R."/>
            <person name="Cavanaugh K."/>
            <person name="Michelmore R."/>
        </authorList>
    </citation>
    <scope>NUCLEOTIDE SEQUENCE [LARGE SCALE GENOMIC DNA]</scope>
    <source>
        <strain evidence="7 8">SF5</strain>
    </source>
</reference>
<evidence type="ECO:0000313" key="8">
    <source>
        <dbReference type="Proteomes" id="UP000294530"/>
    </source>
</evidence>
<accession>A0A976FN98</accession>
<dbReference type="RefSeq" id="XP_067819225.1">
    <property type="nucleotide sequence ID" value="XM_067966402.1"/>
</dbReference>
<dbReference type="Pfam" id="PF01940">
    <property type="entry name" value="DUF92"/>
    <property type="match status" value="1"/>
</dbReference>
<keyword evidence="4 6" id="KW-1133">Transmembrane helix</keyword>
<dbReference type="KEGG" id="blac:94352073"/>
<comment type="subcellular location">
    <subcellularLocation>
        <location evidence="1">Membrane</location>
        <topology evidence="1">Multi-pass membrane protein</topology>
    </subcellularLocation>
</comment>
<feature type="transmembrane region" description="Helical" evidence="6">
    <location>
        <begin position="186"/>
        <end position="209"/>
    </location>
</feature>
<name>A0A976FN98_BRELC</name>
<comment type="similarity">
    <text evidence="2">Belongs to the TMEM19 family.</text>
</comment>
<evidence type="ECO:0000313" key="7">
    <source>
        <dbReference type="EMBL" id="TDH69726.1"/>
    </source>
</evidence>
<evidence type="ECO:0000256" key="5">
    <source>
        <dbReference type="ARBA" id="ARBA00023136"/>
    </source>
</evidence>
<feature type="transmembrane region" description="Helical" evidence="6">
    <location>
        <begin position="104"/>
        <end position="123"/>
    </location>
</feature>
<dbReference type="Proteomes" id="UP000294530">
    <property type="component" value="Unassembled WGS sequence"/>
</dbReference>
<feature type="transmembrane region" description="Helical" evidence="6">
    <location>
        <begin position="26"/>
        <end position="47"/>
    </location>
</feature>
<evidence type="ECO:0000256" key="4">
    <source>
        <dbReference type="ARBA" id="ARBA00022989"/>
    </source>
</evidence>
<sequence length="300" mass="31802">MLSRVVIAAVLAGVLGYRGLKKQSLSLSGAIAAFFVGFLTLASGTRFGATDLSKITCRIYGTNHVFLGLLLLGFYYSGSKLTKIQARVKLQLDANYKPGGQRSARQVLACSLLGTLIAVYYVAQYGDDASALDFKQAPMRSFLVASYIGHYACCAADTWAAELGVLSSKAPRLITTLRRVPSGTNGGVSMLGLFASLLGGTFIGALYYVWSLFSGTAQKEVLLLGAVMGLFGSVLDSVLGATLQTTYFDRSLQRICDACARNSDVEHICGANVLSNEQVNVASVWVTTALSGIVATILFP</sequence>
<dbReference type="GeneID" id="94352073"/>
<evidence type="ECO:0000256" key="2">
    <source>
        <dbReference type="ARBA" id="ARBA00009012"/>
    </source>
</evidence>
<dbReference type="GO" id="GO:0016020">
    <property type="term" value="C:membrane"/>
    <property type="evidence" value="ECO:0007669"/>
    <property type="project" value="UniProtKB-SubCell"/>
</dbReference>
<organism evidence="7 8">
    <name type="scientific">Bremia lactucae</name>
    <name type="common">Lettuce downy mildew</name>
    <dbReference type="NCBI Taxonomy" id="4779"/>
    <lineage>
        <taxon>Eukaryota</taxon>
        <taxon>Sar</taxon>
        <taxon>Stramenopiles</taxon>
        <taxon>Oomycota</taxon>
        <taxon>Peronosporomycetes</taxon>
        <taxon>Peronosporales</taxon>
        <taxon>Peronosporaceae</taxon>
        <taxon>Bremia</taxon>
    </lineage>
</organism>
<gene>
    <name evidence="7" type="ORF">CCR75_008349</name>
</gene>
<feature type="transmembrane region" description="Helical" evidence="6">
    <location>
        <begin position="282"/>
        <end position="299"/>
    </location>
</feature>
<comment type="caution">
    <text evidence="7">The sequence shown here is derived from an EMBL/GenBank/DDBJ whole genome shotgun (WGS) entry which is preliminary data.</text>
</comment>
<evidence type="ECO:0000256" key="3">
    <source>
        <dbReference type="ARBA" id="ARBA00022692"/>
    </source>
</evidence>
<dbReference type="InterPro" id="IPR002794">
    <property type="entry name" value="DUF92_TMEM19"/>
</dbReference>
<feature type="transmembrane region" description="Helical" evidence="6">
    <location>
        <begin position="221"/>
        <end position="243"/>
    </location>
</feature>
<evidence type="ECO:0008006" key="9">
    <source>
        <dbReference type="Google" id="ProtNLM"/>
    </source>
</evidence>
<dbReference type="PANTHER" id="PTHR13353">
    <property type="entry name" value="TRANSMEMBRANE PROTEIN 19"/>
    <property type="match status" value="1"/>
</dbReference>
<evidence type="ECO:0000256" key="6">
    <source>
        <dbReference type="SAM" id="Phobius"/>
    </source>
</evidence>
<keyword evidence="8" id="KW-1185">Reference proteome</keyword>